<comment type="subcellular location">
    <subcellularLocation>
        <location evidence="1">Membrane</location>
        <topology evidence="1">Multi-pass membrane protein</topology>
    </subcellularLocation>
</comment>
<feature type="transmembrane region" description="Helical" evidence="5">
    <location>
        <begin position="221"/>
        <end position="241"/>
    </location>
</feature>
<evidence type="ECO:0000256" key="4">
    <source>
        <dbReference type="ARBA" id="ARBA00023136"/>
    </source>
</evidence>
<accession>A0AAJ5WVT4</accession>
<reference evidence="7" key="1">
    <citation type="submission" date="2023-03" db="EMBL/GenBank/DDBJ databases">
        <title>Andean soil-derived lignocellulolytic bacterial consortium as a source of novel taxa and putative plastic-active enzymes.</title>
        <authorList>
            <person name="Diaz-Garcia L."/>
            <person name="Chuvochina M."/>
            <person name="Feuerriegel G."/>
            <person name="Bunk B."/>
            <person name="Sproer C."/>
            <person name="Streit W.R."/>
            <person name="Rodriguez L.M."/>
            <person name="Overmann J."/>
            <person name="Jimenez D.J."/>
        </authorList>
    </citation>
    <scope>NUCLEOTIDE SEQUENCE</scope>
    <source>
        <strain evidence="7">MAG 7</strain>
    </source>
</reference>
<dbReference type="AlphaFoldDB" id="A0AAJ5WVT4"/>
<evidence type="ECO:0000256" key="2">
    <source>
        <dbReference type="ARBA" id="ARBA00022692"/>
    </source>
</evidence>
<name>A0AAJ5WVT4_9BACT</name>
<feature type="domain" description="O-antigen ligase-related" evidence="6">
    <location>
        <begin position="189"/>
        <end position="346"/>
    </location>
</feature>
<organism evidence="7 8">
    <name type="scientific">Candidatus Pseudobacter hemicellulosilyticus</name>
    <dbReference type="NCBI Taxonomy" id="3121375"/>
    <lineage>
        <taxon>Bacteria</taxon>
        <taxon>Pseudomonadati</taxon>
        <taxon>Bacteroidota</taxon>
        <taxon>Chitinophagia</taxon>
        <taxon>Chitinophagales</taxon>
        <taxon>Chitinophagaceae</taxon>
        <taxon>Pseudobacter</taxon>
    </lineage>
</organism>
<feature type="transmembrane region" description="Helical" evidence="5">
    <location>
        <begin position="166"/>
        <end position="183"/>
    </location>
</feature>
<proteinExistence type="predicted"/>
<dbReference type="InterPro" id="IPR007016">
    <property type="entry name" value="O-antigen_ligase-rel_domated"/>
</dbReference>
<dbReference type="Pfam" id="PF04932">
    <property type="entry name" value="Wzy_C"/>
    <property type="match status" value="1"/>
</dbReference>
<protein>
    <recommendedName>
        <fullName evidence="6">O-antigen ligase-related domain-containing protein</fullName>
    </recommendedName>
</protein>
<feature type="transmembrane region" description="Helical" evidence="5">
    <location>
        <begin position="333"/>
        <end position="354"/>
    </location>
</feature>
<feature type="transmembrane region" description="Helical" evidence="5">
    <location>
        <begin position="40"/>
        <end position="60"/>
    </location>
</feature>
<dbReference type="Proteomes" id="UP001220610">
    <property type="component" value="Chromosome"/>
</dbReference>
<keyword evidence="2 5" id="KW-0812">Transmembrane</keyword>
<dbReference type="GO" id="GO:0016020">
    <property type="term" value="C:membrane"/>
    <property type="evidence" value="ECO:0007669"/>
    <property type="project" value="UniProtKB-SubCell"/>
</dbReference>
<evidence type="ECO:0000256" key="1">
    <source>
        <dbReference type="ARBA" id="ARBA00004141"/>
    </source>
</evidence>
<sequence length="421" mass="48244">MIAGTIRTVPYGRDQVYINSIPEALLVLGIFTKEIASSRLAGIDFDFISYTFCIGYFVFYMKRILDSPATPWVFFLYIVFSSLFAIFLLNLDYGGFMKQIFSIIVIFSVNFVVIQEGDWKSIFRLYVKLAYYSAIFGIAQFFLSLVGINLLVQVPGRLDSIAYEPSHYAALLMPALIFTFFHLREYKTYFFIMLTALFLTFNLTGYMVFLLVVSFAYINPFYFIVSLPVMYYLIFVVFPNFNENFSNRINDTLQVFQGNTSVLTSSVEANGTTISLYSNLMVAEQNAKDNFLSGAGLGGHEQTYDRYYQGSIFRLNWYYGINAKSGHSLTIRILSEFGVVGLILYIVSLVRRIILFNDGVYRSISLACFSHFLCKTFKLGGIIDYGTPFFFAMLCINFVEYKNRHHSEKAERDEEPALAEN</sequence>
<feature type="transmembrane region" description="Helical" evidence="5">
    <location>
        <begin position="379"/>
        <end position="399"/>
    </location>
</feature>
<feature type="transmembrane region" description="Helical" evidence="5">
    <location>
        <begin position="190"/>
        <end position="215"/>
    </location>
</feature>
<evidence type="ECO:0000313" key="7">
    <source>
        <dbReference type="EMBL" id="WEK36527.1"/>
    </source>
</evidence>
<feature type="transmembrane region" description="Helical" evidence="5">
    <location>
        <begin position="129"/>
        <end position="154"/>
    </location>
</feature>
<evidence type="ECO:0000259" key="6">
    <source>
        <dbReference type="Pfam" id="PF04932"/>
    </source>
</evidence>
<keyword evidence="3 5" id="KW-1133">Transmembrane helix</keyword>
<gene>
    <name evidence="7" type="ORF">P0Y53_03360</name>
</gene>
<evidence type="ECO:0000256" key="3">
    <source>
        <dbReference type="ARBA" id="ARBA00022989"/>
    </source>
</evidence>
<evidence type="ECO:0000256" key="5">
    <source>
        <dbReference type="SAM" id="Phobius"/>
    </source>
</evidence>
<keyword evidence="4 5" id="KW-0472">Membrane</keyword>
<evidence type="ECO:0000313" key="8">
    <source>
        <dbReference type="Proteomes" id="UP001220610"/>
    </source>
</evidence>
<feature type="transmembrane region" description="Helical" evidence="5">
    <location>
        <begin position="72"/>
        <end position="90"/>
    </location>
</feature>
<dbReference type="EMBL" id="CP119311">
    <property type="protein sequence ID" value="WEK36527.1"/>
    <property type="molecule type" value="Genomic_DNA"/>
</dbReference>